<evidence type="ECO:0000256" key="1">
    <source>
        <dbReference type="SAM" id="MobiDB-lite"/>
    </source>
</evidence>
<accession>A0A2I1F9E7</accession>
<feature type="compositionally biased region" description="Acidic residues" evidence="1">
    <location>
        <begin position="210"/>
        <end position="220"/>
    </location>
</feature>
<organism evidence="2 3">
    <name type="scientific">Rhizophagus irregularis</name>
    <dbReference type="NCBI Taxonomy" id="588596"/>
    <lineage>
        <taxon>Eukaryota</taxon>
        <taxon>Fungi</taxon>
        <taxon>Fungi incertae sedis</taxon>
        <taxon>Mucoromycota</taxon>
        <taxon>Glomeromycotina</taxon>
        <taxon>Glomeromycetes</taxon>
        <taxon>Glomerales</taxon>
        <taxon>Glomeraceae</taxon>
        <taxon>Rhizophagus</taxon>
    </lineage>
</organism>
<feature type="compositionally biased region" description="Basic and acidic residues" evidence="1">
    <location>
        <begin position="159"/>
        <end position="175"/>
    </location>
</feature>
<dbReference type="Proteomes" id="UP000232688">
    <property type="component" value="Unassembled WGS sequence"/>
</dbReference>
<protein>
    <submittedName>
        <fullName evidence="2">Uncharacterized protein</fullName>
    </submittedName>
</protein>
<reference evidence="2 3" key="1">
    <citation type="submission" date="2017-10" db="EMBL/GenBank/DDBJ databases">
        <title>Extensive intraspecific genome diversity in a model arbuscular mycorrhizal fungus.</title>
        <authorList>
            <person name="Chen E.C.H."/>
            <person name="Morin E."/>
            <person name="Baudet D."/>
            <person name="Noel J."/>
            <person name="Ndikumana S."/>
            <person name="Charron P."/>
            <person name="St-Onge C."/>
            <person name="Giorgi J."/>
            <person name="Grigoriev I.V."/>
            <person name="Roux C."/>
            <person name="Martin F.M."/>
            <person name="Corradi N."/>
        </authorList>
    </citation>
    <scope>NUCLEOTIDE SEQUENCE [LARGE SCALE GENOMIC DNA]</scope>
    <source>
        <strain evidence="2 3">A1</strain>
    </source>
</reference>
<dbReference type="VEuPathDB" id="FungiDB:RhiirFUN_026470"/>
<reference evidence="2 3" key="2">
    <citation type="submission" date="2017-10" db="EMBL/GenBank/DDBJ databases">
        <title>Genome analyses suggest a sexual origin of heterokaryosis in a supposedly ancient asexual fungus.</title>
        <authorList>
            <person name="Corradi N."/>
            <person name="Sedzielewska K."/>
            <person name="Noel J."/>
            <person name="Charron P."/>
            <person name="Farinelli L."/>
            <person name="Marton T."/>
            <person name="Kruger M."/>
            <person name="Pelin A."/>
            <person name="Brachmann A."/>
            <person name="Corradi N."/>
        </authorList>
    </citation>
    <scope>NUCLEOTIDE SEQUENCE [LARGE SCALE GENOMIC DNA]</scope>
    <source>
        <strain evidence="2 3">A1</strain>
    </source>
</reference>
<dbReference type="VEuPathDB" id="FungiDB:FUN_001469"/>
<gene>
    <name evidence="2" type="ORF">RhiirA1_490659</name>
</gene>
<sequence length="693" mass="79864">MKESTPQRFCDFIKDFEFDYLSIPPEKAWENLENAYTFYLNNISEQEVSDETRELVKRFQQQWTSIKNRTKNNFTNTYLQLRERLAERKVQAISRDVACRTISANVEKVEKNVIIWIKTDDSDNSQNSFAVSENERKGPVEEVPHTITISQNIRTHTHPPRDSTLDSNNDPKLELSADAPETQRPQASDLSYASMSHEIEAETDVFNSENNEDSETIDLDTPDHEEAIDNKEEVKEEGNNKEVAKENQNGPFRMREQNRMEFIKSYRAMNESYMWKLSSGRIVEEELFKLGTDLEFEHAIHSFILDVEDELIMEHFTEEELKEIEGTTIPKIPDLSDEIDDFLGKFLGKTNLNKIRQIIKESMFGNDYNREKHHDVDYICLALYSLVREIENGNLKNANLENWYNCHVWNIIFDQAFGDVQAVTVVRGESTSVSTATRKNKQAKRKPGERRRIGRRGDWILRAVGNGNKDEFGVGEAGKDWTDIYGTKYLKEIGLKLPKTLKDMLMVLMERVNWVKDVRKNIQTVGIIHEGLMMSLVYADNPKGYICRMRRSNLMEVPDTAEKFDSILTILASILTAKSAIQMTIEMAQTKRQAVKSSFKGAGYRKRPREEDQHQMPACLSTPKKIKSLIIKFAIFPPFVMYASYDNQNFGKYVISFDISCILAGYMQRKDSTDDTDYVIAEVLKGASSKGTA</sequence>
<feature type="compositionally biased region" description="Basic and acidic residues" evidence="1">
    <location>
        <begin position="133"/>
        <end position="144"/>
    </location>
</feature>
<evidence type="ECO:0000313" key="3">
    <source>
        <dbReference type="Proteomes" id="UP000232688"/>
    </source>
</evidence>
<feature type="region of interest" description="Disordered" evidence="1">
    <location>
        <begin position="203"/>
        <end position="224"/>
    </location>
</feature>
<evidence type="ECO:0000313" key="2">
    <source>
        <dbReference type="EMBL" id="PKC60313.1"/>
    </source>
</evidence>
<dbReference type="OrthoDB" id="2394312at2759"/>
<comment type="caution">
    <text evidence="2">The sequence shown here is derived from an EMBL/GenBank/DDBJ whole genome shotgun (WGS) entry which is preliminary data.</text>
</comment>
<dbReference type="AlphaFoldDB" id="A0A2I1F9E7"/>
<proteinExistence type="predicted"/>
<dbReference type="VEuPathDB" id="FungiDB:RhiirA1_490659"/>
<name>A0A2I1F9E7_9GLOM</name>
<feature type="region of interest" description="Disordered" evidence="1">
    <location>
        <begin position="124"/>
        <end position="190"/>
    </location>
</feature>
<dbReference type="EMBL" id="LLXH01001165">
    <property type="protein sequence ID" value="PKC60313.1"/>
    <property type="molecule type" value="Genomic_DNA"/>
</dbReference>